<evidence type="ECO:0000256" key="9">
    <source>
        <dbReference type="ARBA" id="ARBA00023136"/>
    </source>
</evidence>
<dbReference type="GO" id="GO:0044781">
    <property type="term" value="P:bacterial-type flagellum organization"/>
    <property type="evidence" value="ECO:0007669"/>
    <property type="project" value="UniProtKB-KW"/>
</dbReference>
<evidence type="ECO:0000256" key="6">
    <source>
        <dbReference type="ARBA" id="ARBA00022500"/>
    </source>
</evidence>
<keyword evidence="12" id="KW-0969">Cilium</keyword>
<evidence type="ECO:0000256" key="10">
    <source>
        <dbReference type="ARBA" id="ARBA00023225"/>
    </source>
</evidence>
<accession>A0A094XHM3</accession>
<comment type="subcellular location">
    <subcellularLocation>
        <location evidence="1">Cell membrane</location>
        <topology evidence="1">Peripheral membrane protein</topology>
        <orientation evidence="1">Cytoplasmic side</orientation>
    </subcellularLocation>
</comment>
<sequence length="145" mass="17357">MAFHFSLQKVMELKEREKKEGQSIYSKAVDDFEQKATILYNLLKSKESLEDNARNQIQTGITIGDIQQQQSQFLRLQEEINKQQIKTQIARNNMQKKQQELVERTIEHKKYQKMKEIKQTAYEQEQTHLENVLMDEMSVLMYSKR</sequence>
<dbReference type="RefSeq" id="WP_003320676.1">
    <property type="nucleotide sequence ID" value="NZ_ALPT02000013.1"/>
</dbReference>
<evidence type="ECO:0000256" key="11">
    <source>
        <dbReference type="SAM" id="Coils"/>
    </source>
</evidence>
<protein>
    <recommendedName>
        <fullName evidence="3">Flagellar FliJ protein</fullName>
    </recommendedName>
</protein>
<dbReference type="eggNOG" id="COG2882">
    <property type="taxonomic scope" value="Bacteria"/>
</dbReference>
<dbReference type="GO" id="GO:0009288">
    <property type="term" value="C:bacterial-type flagellum"/>
    <property type="evidence" value="ECO:0007669"/>
    <property type="project" value="InterPro"/>
</dbReference>
<dbReference type="EMBL" id="ALPT02000013">
    <property type="protein sequence ID" value="KGA98250.1"/>
    <property type="molecule type" value="Genomic_DNA"/>
</dbReference>
<keyword evidence="8" id="KW-0653">Protein transport</keyword>
<evidence type="ECO:0000313" key="13">
    <source>
        <dbReference type="EMBL" id="THG91414.1"/>
    </source>
</evidence>
<proteinExistence type="inferred from homology"/>
<keyword evidence="12" id="KW-0282">Flagellum</keyword>
<keyword evidence="9" id="KW-0472">Membrane</keyword>
<dbReference type="InterPro" id="IPR053716">
    <property type="entry name" value="Flag_assembly_chemotaxis_eff"/>
</dbReference>
<organism evidence="12 14">
    <name type="scientific">Alkalihalobacillus alcalophilus ATCC 27647 = CGMCC 1.3604</name>
    <dbReference type="NCBI Taxonomy" id="1218173"/>
    <lineage>
        <taxon>Bacteria</taxon>
        <taxon>Bacillati</taxon>
        <taxon>Bacillota</taxon>
        <taxon>Bacilli</taxon>
        <taxon>Bacillales</taxon>
        <taxon>Bacillaceae</taxon>
        <taxon>Alkalihalobacillus</taxon>
    </lineage>
</organism>
<keyword evidence="7" id="KW-1005">Bacterial flagellum biogenesis</keyword>
<feature type="coiled-coil region" evidence="11">
    <location>
        <begin position="66"/>
        <end position="100"/>
    </location>
</feature>
<evidence type="ECO:0000256" key="2">
    <source>
        <dbReference type="ARBA" id="ARBA00010004"/>
    </source>
</evidence>
<dbReference type="EMBL" id="JALP01000071">
    <property type="protein sequence ID" value="THG91414.1"/>
    <property type="molecule type" value="Genomic_DNA"/>
</dbReference>
<evidence type="ECO:0000256" key="4">
    <source>
        <dbReference type="ARBA" id="ARBA00022448"/>
    </source>
</evidence>
<dbReference type="NCBIfam" id="TIGR02473">
    <property type="entry name" value="flagell_FliJ"/>
    <property type="match status" value="1"/>
</dbReference>
<dbReference type="Pfam" id="PF02050">
    <property type="entry name" value="FliJ"/>
    <property type="match status" value="1"/>
</dbReference>
<keyword evidence="11" id="KW-0175">Coiled coil</keyword>
<comment type="caution">
    <text evidence="12">The sequence shown here is derived from an EMBL/GenBank/DDBJ whole genome shotgun (WGS) entry which is preliminary data.</text>
</comment>
<evidence type="ECO:0000313" key="12">
    <source>
        <dbReference type="EMBL" id="KGA98250.1"/>
    </source>
</evidence>
<keyword evidence="6" id="KW-0145">Chemotaxis</keyword>
<evidence type="ECO:0000256" key="8">
    <source>
        <dbReference type="ARBA" id="ARBA00022927"/>
    </source>
</evidence>
<evidence type="ECO:0000256" key="5">
    <source>
        <dbReference type="ARBA" id="ARBA00022475"/>
    </source>
</evidence>
<evidence type="ECO:0000256" key="3">
    <source>
        <dbReference type="ARBA" id="ARBA00020392"/>
    </source>
</evidence>
<dbReference type="STRING" id="1218173.BALCAV_0205660"/>
<dbReference type="Proteomes" id="UP000002754">
    <property type="component" value="Unassembled WGS sequence"/>
</dbReference>
<keyword evidence="4" id="KW-0813">Transport</keyword>
<dbReference type="AlphaFoldDB" id="A0A094XHM3"/>
<evidence type="ECO:0000256" key="7">
    <source>
        <dbReference type="ARBA" id="ARBA00022795"/>
    </source>
</evidence>
<gene>
    <name evidence="13" type="ORF">AJ85_05330</name>
    <name evidence="12" type="ORF">BALCAV_0205660</name>
</gene>
<keyword evidence="12" id="KW-0966">Cell projection</keyword>
<keyword evidence="5" id="KW-1003">Cell membrane</keyword>
<dbReference type="InterPro" id="IPR012823">
    <property type="entry name" value="Flagell_FliJ"/>
</dbReference>
<dbReference type="Gene3D" id="1.10.287.1700">
    <property type="match status" value="1"/>
</dbReference>
<name>A0A094XHM3_ALKAL</name>
<comment type="similarity">
    <text evidence="2">Belongs to the FliJ family.</text>
</comment>
<dbReference type="GO" id="GO:0015031">
    <property type="term" value="P:protein transport"/>
    <property type="evidence" value="ECO:0007669"/>
    <property type="project" value="UniProtKB-KW"/>
</dbReference>
<evidence type="ECO:0000256" key="1">
    <source>
        <dbReference type="ARBA" id="ARBA00004413"/>
    </source>
</evidence>
<evidence type="ECO:0000313" key="14">
    <source>
        <dbReference type="Proteomes" id="UP000002754"/>
    </source>
</evidence>
<evidence type="ECO:0000313" key="15">
    <source>
        <dbReference type="Proteomes" id="UP000297014"/>
    </source>
</evidence>
<dbReference type="Proteomes" id="UP000297014">
    <property type="component" value="Unassembled WGS sequence"/>
</dbReference>
<dbReference type="GO" id="GO:0005886">
    <property type="term" value="C:plasma membrane"/>
    <property type="evidence" value="ECO:0007669"/>
    <property type="project" value="UniProtKB-SubCell"/>
</dbReference>
<dbReference type="GO" id="GO:0006935">
    <property type="term" value="P:chemotaxis"/>
    <property type="evidence" value="ECO:0007669"/>
    <property type="project" value="UniProtKB-KW"/>
</dbReference>
<dbReference type="GO" id="GO:0071973">
    <property type="term" value="P:bacterial-type flagellum-dependent cell motility"/>
    <property type="evidence" value="ECO:0007669"/>
    <property type="project" value="InterPro"/>
</dbReference>
<keyword evidence="10" id="KW-1006">Bacterial flagellum protein export</keyword>
<keyword evidence="14" id="KW-1185">Reference proteome</keyword>
<dbReference type="OrthoDB" id="2968361at2"/>
<reference evidence="12 14" key="1">
    <citation type="journal article" date="2014" name="Genome Announc.">
        <title>Draft Genome Sequence of Bacillus alcalophilus AV1934, a Classic Alkaliphile Isolated from Human Feces in 1934.</title>
        <authorList>
            <person name="Attie O."/>
            <person name="Jayaprakash A."/>
            <person name="Shah H."/>
            <person name="Paulsen I.T."/>
            <person name="Morino M."/>
            <person name="Takahashi Y."/>
            <person name="Narumi I."/>
            <person name="Sachidanandam R."/>
            <person name="Satoh K."/>
            <person name="Ito M."/>
            <person name="Krulwich T.A."/>
        </authorList>
    </citation>
    <scope>NUCLEOTIDE SEQUENCE [LARGE SCALE GENOMIC DNA]</scope>
    <source>
        <strain evidence="12 14">AV1934</strain>
    </source>
</reference>
<reference evidence="13 15" key="2">
    <citation type="submission" date="2014-01" db="EMBL/GenBank/DDBJ databases">
        <title>Draft genome sequencing of Bacillus alcalophilus CGMCC 1.3604.</title>
        <authorList>
            <person name="Yang J."/>
            <person name="Diao L."/>
            <person name="Yang S."/>
        </authorList>
    </citation>
    <scope>NUCLEOTIDE SEQUENCE [LARGE SCALE GENOMIC DNA]</scope>
    <source>
        <strain evidence="13 15">CGMCC 1.3604</strain>
    </source>
</reference>